<dbReference type="InterPro" id="IPR005171">
    <property type="entry name" value="Cyt_c_oxidase_su4_prok"/>
</dbReference>
<dbReference type="EMBL" id="FZOQ01000032">
    <property type="protein sequence ID" value="SNT22272.1"/>
    <property type="molecule type" value="Genomic_DNA"/>
</dbReference>
<protein>
    <submittedName>
        <fullName evidence="7">Caa(3)-type oxidase, subunit IV</fullName>
    </submittedName>
</protein>
<evidence type="ECO:0000256" key="4">
    <source>
        <dbReference type="ARBA" id="ARBA00022989"/>
    </source>
</evidence>
<feature type="transmembrane region" description="Helical" evidence="6">
    <location>
        <begin position="79"/>
        <end position="99"/>
    </location>
</feature>
<name>A0A239KX07_9BACT</name>
<gene>
    <name evidence="7" type="ORF">SAMN06296052_13223</name>
</gene>
<sequence>MAHHHSDNDFEQTNNIPEPQTKAIWKTFGILVALTALEFVFAFAMEAGTMRNTIFIILTIFKAYFIVAYFMHLKHETKALIWSIMLPLALIVWLMVALISEGSYYFESVTNYFNN</sequence>
<keyword evidence="2" id="KW-1003">Cell membrane</keyword>
<evidence type="ECO:0000256" key="1">
    <source>
        <dbReference type="ARBA" id="ARBA00004651"/>
    </source>
</evidence>
<keyword evidence="5 6" id="KW-0472">Membrane</keyword>
<evidence type="ECO:0000313" key="8">
    <source>
        <dbReference type="Proteomes" id="UP000198432"/>
    </source>
</evidence>
<keyword evidence="4 6" id="KW-1133">Transmembrane helix</keyword>
<evidence type="ECO:0000256" key="3">
    <source>
        <dbReference type="ARBA" id="ARBA00022692"/>
    </source>
</evidence>
<keyword evidence="3 6" id="KW-0812">Transmembrane</keyword>
<accession>A0A239KX07</accession>
<evidence type="ECO:0000256" key="2">
    <source>
        <dbReference type="ARBA" id="ARBA00022475"/>
    </source>
</evidence>
<evidence type="ECO:0000256" key="5">
    <source>
        <dbReference type="ARBA" id="ARBA00023136"/>
    </source>
</evidence>
<dbReference type="RefSeq" id="WP_089321555.1">
    <property type="nucleotide sequence ID" value="NZ_FZOQ01000032.1"/>
</dbReference>
<dbReference type="Proteomes" id="UP000198432">
    <property type="component" value="Unassembled WGS sequence"/>
</dbReference>
<organism evidence="7 8">
    <name type="scientific">Pontibacter ummariensis</name>
    <dbReference type="NCBI Taxonomy" id="1610492"/>
    <lineage>
        <taxon>Bacteria</taxon>
        <taxon>Pseudomonadati</taxon>
        <taxon>Bacteroidota</taxon>
        <taxon>Cytophagia</taxon>
        <taxon>Cytophagales</taxon>
        <taxon>Hymenobacteraceae</taxon>
        <taxon>Pontibacter</taxon>
    </lineage>
</organism>
<evidence type="ECO:0000313" key="7">
    <source>
        <dbReference type="EMBL" id="SNT22272.1"/>
    </source>
</evidence>
<dbReference type="AlphaFoldDB" id="A0A239KX07"/>
<dbReference type="Pfam" id="PF03626">
    <property type="entry name" value="COX4_pro"/>
    <property type="match status" value="1"/>
</dbReference>
<proteinExistence type="predicted"/>
<dbReference type="OrthoDB" id="981917at2"/>
<evidence type="ECO:0000256" key="6">
    <source>
        <dbReference type="SAM" id="Phobius"/>
    </source>
</evidence>
<feature type="transmembrane region" description="Helical" evidence="6">
    <location>
        <begin position="55"/>
        <end position="73"/>
    </location>
</feature>
<keyword evidence="8" id="KW-1185">Reference proteome</keyword>
<comment type="subcellular location">
    <subcellularLocation>
        <location evidence="1">Cell membrane</location>
        <topology evidence="1">Multi-pass membrane protein</topology>
    </subcellularLocation>
</comment>
<reference evidence="8" key="1">
    <citation type="submission" date="2017-06" db="EMBL/GenBank/DDBJ databases">
        <authorList>
            <person name="Varghese N."/>
            <person name="Submissions S."/>
        </authorList>
    </citation>
    <scope>NUCLEOTIDE SEQUENCE [LARGE SCALE GENOMIC DNA]</scope>
    <source>
        <strain evidence="8">NKM1</strain>
    </source>
</reference>
<feature type="transmembrane region" description="Helical" evidence="6">
    <location>
        <begin position="23"/>
        <end position="43"/>
    </location>
</feature>
<dbReference type="GO" id="GO:0005886">
    <property type="term" value="C:plasma membrane"/>
    <property type="evidence" value="ECO:0007669"/>
    <property type="project" value="UniProtKB-SubCell"/>
</dbReference>